<reference evidence="1 2" key="1">
    <citation type="journal article" date="2017" name="Curr. Biol.">
        <title>Genome architecture and evolution of a unichromosomal asexual nematode.</title>
        <authorList>
            <person name="Fradin H."/>
            <person name="Zegar C."/>
            <person name="Gutwein M."/>
            <person name="Lucas J."/>
            <person name="Kovtun M."/>
            <person name="Corcoran D."/>
            <person name="Baugh L.R."/>
            <person name="Kiontke K."/>
            <person name="Gunsalus K."/>
            <person name="Fitch D.H."/>
            <person name="Piano F."/>
        </authorList>
    </citation>
    <scope>NUCLEOTIDE SEQUENCE [LARGE SCALE GENOMIC DNA]</scope>
    <source>
        <strain evidence="1">PF1309</strain>
    </source>
</reference>
<dbReference type="OrthoDB" id="408912at2759"/>
<dbReference type="PANTHER" id="PTHR22900">
    <property type="entry name" value="PROTEIN CBG14245-RELATED"/>
    <property type="match status" value="1"/>
</dbReference>
<evidence type="ECO:0008006" key="3">
    <source>
        <dbReference type="Google" id="ProtNLM"/>
    </source>
</evidence>
<dbReference type="GO" id="GO:1902884">
    <property type="term" value="P:positive regulation of response to oxidative stress"/>
    <property type="evidence" value="ECO:0007669"/>
    <property type="project" value="InterPro"/>
</dbReference>
<protein>
    <recommendedName>
        <fullName evidence="3">Sulfotransferase domain-containing protein</fullName>
    </recommendedName>
</protein>
<proteinExistence type="predicted"/>
<dbReference type="InterPro" id="IPR007669">
    <property type="entry name" value="Chst-1-like"/>
</dbReference>
<evidence type="ECO:0000313" key="1">
    <source>
        <dbReference type="EMBL" id="PAV55822.1"/>
    </source>
</evidence>
<dbReference type="AlphaFoldDB" id="A0A2A2J2Q9"/>
<dbReference type="STRING" id="2018661.A0A2A2J2Q9"/>
<dbReference type="GO" id="GO:0050650">
    <property type="term" value="P:chondroitin sulfate proteoglycan biosynthetic process"/>
    <property type="evidence" value="ECO:0007669"/>
    <property type="project" value="InterPro"/>
</dbReference>
<gene>
    <name evidence="1" type="ORF">WR25_07161</name>
</gene>
<dbReference type="InterPro" id="IPR005331">
    <property type="entry name" value="Sulfotransferase"/>
</dbReference>
<accession>A0A2A2J2Q9</accession>
<comment type="caution">
    <text evidence="1">The sequence shown here is derived from an EMBL/GenBank/DDBJ whole genome shotgun (WGS) entry which is preliminary data.</text>
</comment>
<dbReference type="GO" id="GO:0047756">
    <property type="term" value="F:chondroitin 4-sulfotransferase activity"/>
    <property type="evidence" value="ECO:0007669"/>
    <property type="project" value="InterPro"/>
</dbReference>
<keyword evidence="2" id="KW-1185">Reference proteome</keyword>
<name>A0A2A2J2Q9_9BILA</name>
<sequence length="272" mass="31925">MDKDNIEQMETYIRLLISPKYKIAFCPLQKSLSSILVGMICYLEHEEELKKIKNINQGWQFEDLCMKEGRSTYLTGQAAKEFMNGERGGKDYLKIAIVRNPVDRFLSGFSDKCSRVMNGKLHKGRDCYECDNSMECILKTLYFRSKLYLNGSLNGHVETKDEIPYIDRHLVPQSWSCDFVHHLNDYKIIKYEAENSTNVLNELFEIFRSRNVSEKSLESLGRRIYGKYTGHTTFLSPERVQARDQLVKSQNMQSLIRKIFHSDFQIFNFEYP</sequence>
<dbReference type="GO" id="GO:0016020">
    <property type="term" value="C:membrane"/>
    <property type="evidence" value="ECO:0007669"/>
    <property type="project" value="InterPro"/>
</dbReference>
<dbReference type="Pfam" id="PF03567">
    <property type="entry name" value="Sulfotransfer_2"/>
    <property type="match status" value="1"/>
</dbReference>
<organism evidence="1 2">
    <name type="scientific">Diploscapter pachys</name>
    <dbReference type="NCBI Taxonomy" id="2018661"/>
    <lineage>
        <taxon>Eukaryota</taxon>
        <taxon>Metazoa</taxon>
        <taxon>Ecdysozoa</taxon>
        <taxon>Nematoda</taxon>
        <taxon>Chromadorea</taxon>
        <taxon>Rhabditida</taxon>
        <taxon>Rhabditina</taxon>
        <taxon>Rhabditomorpha</taxon>
        <taxon>Rhabditoidea</taxon>
        <taxon>Rhabditidae</taxon>
        <taxon>Diploscapter</taxon>
    </lineage>
</organism>
<dbReference type="Proteomes" id="UP000218231">
    <property type="component" value="Unassembled WGS sequence"/>
</dbReference>
<dbReference type="PANTHER" id="PTHR22900:SF5">
    <property type="entry name" value="PROTEIN CBG14245"/>
    <property type="match status" value="1"/>
</dbReference>
<dbReference type="EMBL" id="LIAE01010747">
    <property type="protein sequence ID" value="PAV55822.1"/>
    <property type="molecule type" value="Genomic_DNA"/>
</dbReference>
<evidence type="ECO:0000313" key="2">
    <source>
        <dbReference type="Proteomes" id="UP000218231"/>
    </source>
</evidence>